<comment type="caution">
    <text evidence="3">The sequence shown here is derived from an EMBL/GenBank/DDBJ whole genome shotgun (WGS) entry which is preliminary data.</text>
</comment>
<keyword evidence="1" id="KW-0175">Coiled coil</keyword>
<accession>A0A9Q0GZH7</accession>
<dbReference type="AlphaFoldDB" id="A0A9Q0GZH7"/>
<evidence type="ECO:0000256" key="2">
    <source>
        <dbReference type="SAM" id="MobiDB-lite"/>
    </source>
</evidence>
<keyword evidence="4" id="KW-1185">Reference proteome</keyword>
<dbReference type="EMBL" id="JAMYWD010000011">
    <property type="protein sequence ID" value="KAJ4954852.1"/>
    <property type="molecule type" value="Genomic_DNA"/>
</dbReference>
<evidence type="ECO:0000256" key="1">
    <source>
        <dbReference type="SAM" id="Coils"/>
    </source>
</evidence>
<gene>
    <name evidence="3" type="ORF">NE237_011635</name>
</gene>
<dbReference type="PANTHER" id="PTHR37226:SF4">
    <property type="entry name" value="GOLGIN FAMILY A PROTEIN"/>
    <property type="match status" value="1"/>
</dbReference>
<feature type="coiled-coil region" evidence="1">
    <location>
        <begin position="49"/>
        <end position="95"/>
    </location>
</feature>
<feature type="region of interest" description="Disordered" evidence="2">
    <location>
        <begin position="1"/>
        <end position="20"/>
    </location>
</feature>
<dbReference type="Proteomes" id="UP001141806">
    <property type="component" value="Unassembled WGS sequence"/>
</dbReference>
<evidence type="ECO:0000313" key="4">
    <source>
        <dbReference type="Proteomes" id="UP001141806"/>
    </source>
</evidence>
<name>A0A9Q0GZH7_9MAGN</name>
<organism evidence="3 4">
    <name type="scientific">Protea cynaroides</name>
    <dbReference type="NCBI Taxonomy" id="273540"/>
    <lineage>
        <taxon>Eukaryota</taxon>
        <taxon>Viridiplantae</taxon>
        <taxon>Streptophyta</taxon>
        <taxon>Embryophyta</taxon>
        <taxon>Tracheophyta</taxon>
        <taxon>Spermatophyta</taxon>
        <taxon>Magnoliopsida</taxon>
        <taxon>Proteales</taxon>
        <taxon>Proteaceae</taxon>
        <taxon>Protea</taxon>
    </lineage>
</organism>
<dbReference type="PANTHER" id="PTHR37226">
    <property type="entry name" value="GOLGIN FAMILY A PROTEIN"/>
    <property type="match status" value="1"/>
</dbReference>
<evidence type="ECO:0000313" key="3">
    <source>
        <dbReference type="EMBL" id="KAJ4954852.1"/>
    </source>
</evidence>
<proteinExistence type="predicted"/>
<sequence>MSRGNKLEGADMGSSISKKKKNPYEELDYMGLKEKIKLLQDETHDIKHLREMEYQTQKQQERVSAKKEEKWKRERKKLRKEVRRLRKELAAKEEIIQGKEDGIFAGISHIEWQWQMLGSSFLVEHMREEQARRDETVEKWKRLYLAIKTELDTLIQRAHEGDRLCLEEEEDTIRVLRRELKGKEETIQDLKARVAAMEKEGIKKERDVDILRQSLRIMSSKKKGDPCN</sequence>
<protein>
    <submittedName>
        <fullName evidence="3">Uncharacterized protein</fullName>
    </submittedName>
</protein>
<dbReference type="OrthoDB" id="1869333at2759"/>
<feature type="coiled-coil region" evidence="1">
    <location>
        <begin position="166"/>
        <end position="207"/>
    </location>
</feature>
<reference evidence="3" key="1">
    <citation type="journal article" date="2023" name="Plant J.">
        <title>The genome of the king protea, Protea cynaroides.</title>
        <authorList>
            <person name="Chang J."/>
            <person name="Duong T.A."/>
            <person name="Schoeman C."/>
            <person name="Ma X."/>
            <person name="Roodt D."/>
            <person name="Barker N."/>
            <person name="Li Z."/>
            <person name="Van de Peer Y."/>
            <person name="Mizrachi E."/>
        </authorList>
    </citation>
    <scope>NUCLEOTIDE SEQUENCE</scope>
    <source>
        <tissue evidence="3">Young leaves</tissue>
    </source>
</reference>